<organism evidence="1 2">
    <name type="scientific">Chryseosolibacter indicus</name>
    <dbReference type="NCBI Taxonomy" id="2782351"/>
    <lineage>
        <taxon>Bacteria</taxon>
        <taxon>Pseudomonadati</taxon>
        <taxon>Bacteroidota</taxon>
        <taxon>Cytophagia</taxon>
        <taxon>Cytophagales</taxon>
        <taxon>Chryseotaleaceae</taxon>
        <taxon>Chryseosolibacter</taxon>
    </lineage>
</organism>
<protein>
    <recommendedName>
        <fullName evidence="3">RHS repeat-associated core domain-containing protein</fullName>
    </recommendedName>
</protein>
<reference evidence="1 2" key="1">
    <citation type="submission" date="2021-05" db="EMBL/GenBank/DDBJ databases">
        <title>A Polyphasic approach of four new species of the genus Ohtaekwangia: Ohtaekwangia histidinii sp. nov., Ohtaekwangia cretensis sp. nov., Ohtaekwangia indiensis sp. nov., Ohtaekwangia reichenbachii sp. nov. from diverse environment.</title>
        <authorList>
            <person name="Octaviana S."/>
        </authorList>
    </citation>
    <scope>NUCLEOTIDE SEQUENCE [LARGE SCALE GENOMIC DNA]</scope>
    <source>
        <strain evidence="1 2">PWU20</strain>
    </source>
</reference>
<comment type="caution">
    <text evidence="1">The sequence shown here is derived from an EMBL/GenBank/DDBJ whole genome shotgun (WGS) entry which is preliminary data.</text>
</comment>
<dbReference type="InterPro" id="IPR022385">
    <property type="entry name" value="Rhs_assc_core"/>
</dbReference>
<proteinExistence type="predicted"/>
<dbReference type="EMBL" id="JAHESD010000031">
    <property type="protein sequence ID" value="MBT1704452.1"/>
    <property type="molecule type" value="Genomic_DNA"/>
</dbReference>
<evidence type="ECO:0000313" key="2">
    <source>
        <dbReference type="Proteomes" id="UP000772618"/>
    </source>
</evidence>
<accession>A0ABS5VUF3</accession>
<name>A0ABS5VUF3_9BACT</name>
<evidence type="ECO:0008006" key="3">
    <source>
        <dbReference type="Google" id="ProtNLM"/>
    </source>
</evidence>
<dbReference type="NCBIfam" id="TIGR03696">
    <property type="entry name" value="Rhs_assc_core"/>
    <property type="match status" value="1"/>
</dbReference>
<dbReference type="RefSeq" id="WP_254154414.1">
    <property type="nucleotide sequence ID" value="NZ_JAHESD010000031.1"/>
</dbReference>
<dbReference type="InterPro" id="IPR050708">
    <property type="entry name" value="T6SS_VgrG/RHS"/>
</dbReference>
<evidence type="ECO:0000313" key="1">
    <source>
        <dbReference type="EMBL" id="MBT1704452.1"/>
    </source>
</evidence>
<gene>
    <name evidence="1" type="ORF">KK060_14250</name>
</gene>
<sequence>MEHIKYAVILTQDYYPFGLTYNFYKRENSIQNLYQYNGKEKQDELGLSWSDYGTRMYFSEIGRWNSVHPGVERYESISPYAYAFNNPIRFIDIKGSDRM</sequence>
<keyword evidence="2" id="KW-1185">Reference proteome</keyword>
<dbReference type="PANTHER" id="PTHR32305">
    <property type="match status" value="1"/>
</dbReference>
<dbReference type="PANTHER" id="PTHR32305:SF15">
    <property type="entry name" value="PROTEIN RHSA-RELATED"/>
    <property type="match status" value="1"/>
</dbReference>
<dbReference type="Proteomes" id="UP000772618">
    <property type="component" value="Unassembled WGS sequence"/>
</dbReference>
<dbReference type="Gene3D" id="2.180.10.10">
    <property type="entry name" value="RHS repeat-associated core"/>
    <property type="match status" value="1"/>
</dbReference>